<reference evidence="1 2" key="1">
    <citation type="submission" date="2014-03" db="EMBL/GenBank/DDBJ databases">
        <title>Genome of Haematobacter massiliensis CCUG 47968.</title>
        <authorList>
            <person name="Wang D."/>
            <person name="Wang G."/>
        </authorList>
    </citation>
    <scope>NUCLEOTIDE SEQUENCE [LARGE SCALE GENOMIC DNA]</scope>
    <source>
        <strain evidence="1 2">CCUG 47968</strain>
    </source>
</reference>
<dbReference type="AlphaFoldDB" id="A0A086Y8U2"/>
<organism evidence="1 2">
    <name type="scientific">Haematobacter massiliensis</name>
    <dbReference type="NCBI Taxonomy" id="195105"/>
    <lineage>
        <taxon>Bacteria</taxon>
        <taxon>Pseudomonadati</taxon>
        <taxon>Pseudomonadota</taxon>
        <taxon>Alphaproteobacteria</taxon>
        <taxon>Rhodobacterales</taxon>
        <taxon>Paracoccaceae</taxon>
        <taxon>Haematobacter</taxon>
    </lineage>
</organism>
<proteinExistence type="predicted"/>
<dbReference type="OrthoDB" id="7887891at2"/>
<dbReference type="EMBL" id="JGYG01000003">
    <property type="protein sequence ID" value="KFI30692.1"/>
    <property type="molecule type" value="Genomic_DNA"/>
</dbReference>
<sequence length="109" mass="11951">MSDPFADDLARAREFNLSADEYIQNLPDSLRIAAVYGGPVSLLITPHCALRLASRLEQAREAKLVVVQPATRGEELIEAFWRRLCGFVAIALIAITAAQAAFALLELVR</sequence>
<dbReference type="RefSeq" id="WP_035708959.1">
    <property type="nucleotide sequence ID" value="NZ_CAMIFG010000081.1"/>
</dbReference>
<keyword evidence="2" id="KW-1185">Reference proteome</keyword>
<gene>
    <name evidence="1" type="ORF">CN97_12815</name>
</gene>
<dbReference type="STRING" id="195105.CN97_12815"/>
<dbReference type="Proteomes" id="UP000028826">
    <property type="component" value="Unassembled WGS sequence"/>
</dbReference>
<comment type="caution">
    <text evidence="1">The sequence shown here is derived from an EMBL/GenBank/DDBJ whole genome shotgun (WGS) entry which is preliminary data.</text>
</comment>
<evidence type="ECO:0000313" key="2">
    <source>
        <dbReference type="Proteomes" id="UP000028826"/>
    </source>
</evidence>
<name>A0A086Y8U2_9RHOB</name>
<protein>
    <submittedName>
        <fullName evidence="1">Uncharacterized protein</fullName>
    </submittedName>
</protein>
<accession>A0A086Y8U2</accession>
<evidence type="ECO:0000313" key="1">
    <source>
        <dbReference type="EMBL" id="KFI30692.1"/>
    </source>
</evidence>